<dbReference type="Proteomes" id="UP000290567">
    <property type="component" value="Unassembled WGS sequence"/>
</dbReference>
<protein>
    <recommendedName>
        <fullName evidence="3">Peptidase C39-like domain-containing protein</fullName>
    </recommendedName>
</protein>
<name>A0A4P5PC02_9ENTE</name>
<gene>
    <name evidence="1" type="ORF">NRIC_34810</name>
</gene>
<sequence>MDGCFLRSYKDFAEANDDRYKGLGTNIQATVVSYVEKNIPILVAARPGIFTTIGHTLVLIHVSDYGFWLLDPSNVEESFTDRLFRGAIIS</sequence>
<evidence type="ECO:0008006" key="3">
    <source>
        <dbReference type="Google" id="ProtNLM"/>
    </source>
</evidence>
<reference evidence="2" key="1">
    <citation type="submission" date="2019-02" db="EMBL/GenBank/DDBJ databases">
        <title>Draft genome sequence of Enterococcus sp. Gos25-1.</title>
        <authorList>
            <person name="Tanaka N."/>
            <person name="Shiwa Y."/>
            <person name="Fujita N."/>
        </authorList>
    </citation>
    <scope>NUCLEOTIDE SEQUENCE [LARGE SCALE GENOMIC DNA]</scope>
    <source>
        <strain evidence="2">Gos25-1</strain>
    </source>
</reference>
<evidence type="ECO:0000313" key="2">
    <source>
        <dbReference type="Proteomes" id="UP000290567"/>
    </source>
</evidence>
<comment type="caution">
    <text evidence="1">The sequence shown here is derived from an EMBL/GenBank/DDBJ whole genome shotgun (WGS) entry which is preliminary data.</text>
</comment>
<organism evidence="1 2">
    <name type="scientific">Enterococcus florum</name>
    <dbReference type="NCBI Taxonomy" id="2480627"/>
    <lineage>
        <taxon>Bacteria</taxon>
        <taxon>Bacillati</taxon>
        <taxon>Bacillota</taxon>
        <taxon>Bacilli</taxon>
        <taxon>Lactobacillales</taxon>
        <taxon>Enterococcaceae</taxon>
        <taxon>Enterococcus</taxon>
    </lineage>
</organism>
<dbReference type="EMBL" id="BJCC01000034">
    <property type="protein sequence ID" value="GCF95590.1"/>
    <property type="molecule type" value="Genomic_DNA"/>
</dbReference>
<keyword evidence="2" id="KW-1185">Reference proteome</keyword>
<dbReference type="AlphaFoldDB" id="A0A4P5PC02"/>
<evidence type="ECO:0000313" key="1">
    <source>
        <dbReference type="EMBL" id="GCF95590.1"/>
    </source>
</evidence>
<accession>A0A4P5PC02</accession>
<proteinExistence type="predicted"/>
<dbReference type="RefSeq" id="WP_146623967.1">
    <property type="nucleotide sequence ID" value="NZ_BJCC01000034.1"/>
</dbReference>